<feature type="transmembrane region" description="Helical" evidence="8">
    <location>
        <begin position="319"/>
        <end position="335"/>
    </location>
</feature>
<dbReference type="PANTHER" id="PTHR34975:SF2">
    <property type="entry name" value="SPORE GERMINATION PROTEIN A2"/>
    <property type="match status" value="1"/>
</dbReference>
<dbReference type="Proteomes" id="UP000252415">
    <property type="component" value="Unassembled WGS sequence"/>
</dbReference>
<dbReference type="OrthoDB" id="2663541at2"/>
<dbReference type="AlphaFoldDB" id="A0A368W232"/>
<feature type="transmembrane region" description="Helical" evidence="8">
    <location>
        <begin position="341"/>
        <end position="370"/>
    </location>
</feature>
<gene>
    <name evidence="9" type="ORF">DFP97_106277</name>
</gene>
<reference evidence="9 10" key="1">
    <citation type="submission" date="2018-07" db="EMBL/GenBank/DDBJ databases">
        <title>Genomic Encyclopedia of Type Strains, Phase III (KMG-III): the genomes of soil and plant-associated and newly described type strains.</title>
        <authorList>
            <person name="Whitman W."/>
        </authorList>
    </citation>
    <scope>NUCLEOTIDE SEQUENCE [LARGE SCALE GENOMIC DNA]</scope>
    <source>
        <strain evidence="9 10">CECT 7506</strain>
    </source>
</reference>
<evidence type="ECO:0000256" key="3">
    <source>
        <dbReference type="ARBA" id="ARBA00022448"/>
    </source>
</evidence>
<feature type="transmembrane region" description="Helical" evidence="8">
    <location>
        <begin position="283"/>
        <end position="307"/>
    </location>
</feature>
<feature type="transmembrane region" description="Helical" evidence="8">
    <location>
        <begin position="21"/>
        <end position="39"/>
    </location>
</feature>
<feature type="transmembrane region" description="Helical" evidence="8">
    <location>
        <begin position="196"/>
        <end position="219"/>
    </location>
</feature>
<keyword evidence="3" id="KW-0813">Transport</keyword>
<keyword evidence="6 8" id="KW-1133">Transmembrane helix</keyword>
<dbReference type="EMBL" id="QPJD01000006">
    <property type="protein sequence ID" value="RCW48575.1"/>
    <property type="molecule type" value="Genomic_DNA"/>
</dbReference>
<feature type="transmembrane region" description="Helical" evidence="8">
    <location>
        <begin position="156"/>
        <end position="176"/>
    </location>
</feature>
<comment type="caution">
    <text evidence="9">The sequence shown here is derived from an EMBL/GenBank/DDBJ whole genome shotgun (WGS) entry which is preliminary data.</text>
</comment>
<dbReference type="Gene3D" id="1.20.1740.10">
    <property type="entry name" value="Amino acid/polyamine transporter I"/>
    <property type="match status" value="1"/>
</dbReference>
<accession>A0A368W232</accession>
<evidence type="ECO:0000313" key="9">
    <source>
        <dbReference type="EMBL" id="RCW48575.1"/>
    </source>
</evidence>
<dbReference type="GO" id="GO:0016020">
    <property type="term" value="C:membrane"/>
    <property type="evidence" value="ECO:0007669"/>
    <property type="project" value="UniProtKB-SubCell"/>
</dbReference>
<dbReference type="NCBIfam" id="TIGR00912">
    <property type="entry name" value="2A0309"/>
    <property type="match status" value="1"/>
</dbReference>
<name>A0A368W232_9BACL</name>
<feature type="transmembrane region" description="Helical" evidence="8">
    <location>
        <begin position="93"/>
        <end position="118"/>
    </location>
</feature>
<evidence type="ECO:0000256" key="5">
    <source>
        <dbReference type="ARBA" id="ARBA00022692"/>
    </source>
</evidence>
<dbReference type="Pfam" id="PF03845">
    <property type="entry name" value="Spore_permease"/>
    <property type="match status" value="1"/>
</dbReference>
<evidence type="ECO:0000313" key="10">
    <source>
        <dbReference type="Proteomes" id="UP000252415"/>
    </source>
</evidence>
<dbReference type="GO" id="GO:0009847">
    <property type="term" value="P:spore germination"/>
    <property type="evidence" value="ECO:0007669"/>
    <property type="project" value="InterPro"/>
</dbReference>
<keyword evidence="10" id="KW-1185">Reference proteome</keyword>
<organism evidence="9 10">
    <name type="scientific">Paenibacillus prosopidis</name>
    <dbReference type="NCBI Taxonomy" id="630520"/>
    <lineage>
        <taxon>Bacteria</taxon>
        <taxon>Bacillati</taxon>
        <taxon>Bacillota</taxon>
        <taxon>Bacilli</taxon>
        <taxon>Bacillales</taxon>
        <taxon>Paenibacillaceae</taxon>
        <taxon>Paenibacillus</taxon>
    </lineage>
</organism>
<dbReference type="InterPro" id="IPR004761">
    <property type="entry name" value="Spore_GerAB"/>
</dbReference>
<evidence type="ECO:0000256" key="6">
    <source>
        <dbReference type="ARBA" id="ARBA00022989"/>
    </source>
</evidence>
<evidence type="ECO:0000256" key="4">
    <source>
        <dbReference type="ARBA" id="ARBA00022544"/>
    </source>
</evidence>
<protein>
    <submittedName>
        <fullName evidence="9">Spore germination protein KB</fullName>
    </submittedName>
</protein>
<feature type="transmembrane region" description="Helical" evidence="8">
    <location>
        <begin position="231"/>
        <end position="257"/>
    </location>
</feature>
<keyword evidence="7 8" id="KW-0472">Membrane</keyword>
<feature type="transmembrane region" description="Helical" evidence="8">
    <location>
        <begin position="130"/>
        <end position="149"/>
    </location>
</feature>
<evidence type="ECO:0000256" key="8">
    <source>
        <dbReference type="SAM" id="Phobius"/>
    </source>
</evidence>
<proteinExistence type="inferred from homology"/>
<feature type="transmembrane region" description="Helical" evidence="8">
    <location>
        <begin position="51"/>
        <end position="72"/>
    </location>
</feature>
<dbReference type="PANTHER" id="PTHR34975">
    <property type="entry name" value="SPORE GERMINATION PROTEIN A2"/>
    <property type="match status" value="1"/>
</dbReference>
<keyword evidence="4" id="KW-0309">Germination</keyword>
<evidence type="ECO:0000256" key="2">
    <source>
        <dbReference type="ARBA" id="ARBA00007998"/>
    </source>
</evidence>
<evidence type="ECO:0000256" key="7">
    <source>
        <dbReference type="ARBA" id="ARBA00023136"/>
    </source>
</evidence>
<evidence type="ECO:0000256" key="1">
    <source>
        <dbReference type="ARBA" id="ARBA00004141"/>
    </source>
</evidence>
<comment type="similarity">
    <text evidence="2">Belongs to the amino acid-polyamine-organocation (APC) superfamily. Spore germination protein (SGP) (TC 2.A.3.9) family.</text>
</comment>
<sequence length="380" mass="42359">MIAVERVEEGRNIGKQNINHFQMSVLFFVFITGSSIINIPGPLIGKANNGAWLSLLLSGGLGLCVLSCVLFLHRRFPDLTYVEYSRKLIGSALTIALSVLTLSFLLQMQTAIVVDVGLFMISSMLRETPMYVFTFLIFAISAATARAGIETMARMFTLITALTGYLIVFVLLLGIPDYDPSLLLPILPKGIKPVLHGAYMTFGFPYVEVFIFSMLLPFVNKSSSKKLPRAMILTLVLNIFTLCVTTLCAIMIFGPYAGERPYVLFSFARVVEFQEIIQRIESIIGMALILGSFMKTTITLYVLSLYLKQLFHFKDHRTFVMPLAMIGFLMGLVGFDSPSEWGFIVSAIHPVWATAAFVFPLLLLTIVALFKKKEQTTEIH</sequence>
<comment type="subcellular location">
    <subcellularLocation>
        <location evidence="1">Membrane</location>
        <topology evidence="1">Multi-pass membrane protein</topology>
    </subcellularLocation>
</comment>
<keyword evidence="5 8" id="KW-0812">Transmembrane</keyword>
<dbReference type="RefSeq" id="WP_114380163.1">
    <property type="nucleotide sequence ID" value="NZ_QPJD01000006.1"/>
</dbReference>